<keyword evidence="2" id="KW-0812">Transmembrane</keyword>
<protein>
    <recommendedName>
        <fullName evidence="3">Cytochrome c-type biogenesis protein CcmF C-terminal domain-containing protein</fullName>
    </recommendedName>
</protein>
<keyword evidence="2" id="KW-0472">Membrane</keyword>
<dbReference type="AlphaFoldDB" id="A0A5C7GN87"/>
<dbReference type="Proteomes" id="UP000323000">
    <property type="component" value="Unassembled WGS sequence"/>
</dbReference>
<feature type="domain" description="Cytochrome c-type biogenesis protein CcmF C-terminal" evidence="3">
    <location>
        <begin position="884"/>
        <end position="958"/>
    </location>
</feature>
<feature type="transmembrane region" description="Helical" evidence="2">
    <location>
        <begin position="406"/>
        <end position="423"/>
    </location>
</feature>
<feature type="region of interest" description="Disordered" evidence="1">
    <location>
        <begin position="514"/>
        <end position="544"/>
    </location>
</feature>
<evidence type="ECO:0000259" key="3">
    <source>
        <dbReference type="Pfam" id="PF16327"/>
    </source>
</evidence>
<feature type="compositionally biased region" description="Basic and acidic residues" evidence="1">
    <location>
        <begin position="646"/>
        <end position="673"/>
    </location>
</feature>
<keyword evidence="5" id="KW-1185">Reference proteome</keyword>
<proteinExistence type="predicted"/>
<name>A0A5C7GN87_9ROSI</name>
<dbReference type="Pfam" id="PF16327">
    <property type="entry name" value="CcmF_C"/>
    <property type="match status" value="1"/>
</dbReference>
<evidence type="ECO:0000313" key="5">
    <source>
        <dbReference type="Proteomes" id="UP000323000"/>
    </source>
</evidence>
<feature type="compositionally biased region" description="Basic residues" evidence="1">
    <location>
        <begin position="534"/>
        <end position="544"/>
    </location>
</feature>
<organism evidence="4 5">
    <name type="scientific">Acer yangbiense</name>
    <dbReference type="NCBI Taxonomy" id="1000413"/>
    <lineage>
        <taxon>Eukaryota</taxon>
        <taxon>Viridiplantae</taxon>
        <taxon>Streptophyta</taxon>
        <taxon>Embryophyta</taxon>
        <taxon>Tracheophyta</taxon>
        <taxon>Spermatophyta</taxon>
        <taxon>Magnoliopsida</taxon>
        <taxon>eudicotyledons</taxon>
        <taxon>Gunneridae</taxon>
        <taxon>Pentapetalae</taxon>
        <taxon>rosids</taxon>
        <taxon>malvids</taxon>
        <taxon>Sapindales</taxon>
        <taxon>Sapindaceae</taxon>
        <taxon>Hippocastanoideae</taxon>
        <taxon>Acereae</taxon>
        <taxon>Acer</taxon>
    </lineage>
</organism>
<feature type="region of interest" description="Disordered" evidence="1">
    <location>
        <begin position="646"/>
        <end position="688"/>
    </location>
</feature>
<evidence type="ECO:0000256" key="2">
    <source>
        <dbReference type="SAM" id="Phobius"/>
    </source>
</evidence>
<feature type="transmembrane region" description="Helical" evidence="2">
    <location>
        <begin position="371"/>
        <end position="394"/>
    </location>
</feature>
<dbReference type="PANTHER" id="PTHR36010">
    <property type="entry name" value="CYTOCHROME C BIOGENESIS CCMF C-TERMINAL-LIKE MITOCHONDRIAL PROTEIN-RELATED"/>
    <property type="match status" value="1"/>
</dbReference>
<feature type="transmembrane region" description="Helical" evidence="2">
    <location>
        <begin position="604"/>
        <end position="625"/>
    </location>
</feature>
<feature type="transmembrane region" description="Helical" evidence="2">
    <location>
        <begin position="484"/>
        <end position="505"/>
    </location>
</feature>
<dbReference type="EMBL" id="VAHF01000263">
    <property type="protein sequence ID" value="TXG46244.1"/>
    <property type="molecule type" value="Genomic_DNA"/>
</dbReference>
<dbReference type="GO" id="GO:0017004">
    <property type="term" value="P:cytochrome complex assembly"/>
    <property type="evidence" value="ECO:0007669"/>
    <property type="project" value="InterPro"/>
</dbReference>
<dbReference type="OrthoDB" id="1935244at2759"/>
<comment type="caution">
    <text evidence="4">The sequence shown here is derived from an EMBL/GenBank/DDBJ whole genome shotgun (WGS) entry which is preliminary data.</text>
</comment>
<keyword evidence="2" id="KW-1133">Transmembrane helix</keyword>
<evidence type="ECO:0000313" key="4">
    <source>
        <dbReference type="EMBL" id="TXG46244.1"/>
    </source>
</evidence>
<evidence type="ECO:0000256" key="1">
    <source>
        <dbReference type="SAM" id="MobiDB-lite"/>
    </source>
</evidence>
<sequence length="987" mass="110658">MKIASCRCLVLIPLARHQHQWHHSGPPGRGVGEGVESRYLLASSVDGGRRDGVTSRRCSYGVQSRKEWFTGADGWQALRWACSRISCVEKKFAPESEYAAWLFARLGSWPSACTFDYAFCRRLRDFLLDCVDSMPSRLAFLVTLTRRLFTFPLSALSGSGLNEGIESTAIESAVGISALITYVCHDKAFTTGRKPETTYDTVTRQDISSRVPSKAPRHERMETPVTVTNKRCYITLVLTDESVNIKIMYIPSTLVDDSHLDCRAGAPGFQPGPNYYNQFLDPSREARSQGDPPPGLTRDGAILVYYLLLRLVRYWSYPLVRSSGIPLCGVSQISHAIPAPRIYKSSPSQRLIFSREAKLERIEQMVQLHNFFFFITFMVVPRGTAAPVLLKWFVSRDVPTGAPSSNGTIIPIPIPLFPLLVYLHSRKFIRSMDGAKSGVLVRASRPILLPDIIGRSSSETRARNALFRFVPVLHFLLLESKGDFSYLESFCGVLCLLFFRTFFFLPRDRSAKRERARRRKGQTLRPNGNEQRRNDKRRCSGHPQRRVEEGFWPVAFPVPPSSGGACVEGVPPEIGLEALALPTSRQLMAVGHDYYQKAPMKMNISHGGVCICMLGVLLSCDPAAYVRPVAHASYLFRAGGVNSDSIRPRCSETPSADHTERHESAGQPGRERGGNGLPKKPAPGRGQHRMKGTALMLCWQSQLLGEKSGRGDSGQGAAASAIGSVFLGGISSILHKLISGPDRELRGLPIFPKLPPVFGRSCMRQKLVPRTVRRPSPTPAVMVRLRSTNTKKIQFTQRLPLGSELHMGKERCCLRGLDHLHGPTFHSICGNLMIYKPSLTNDRLMFEHDESLRADLLLINFPASYENGKLEHFLHRWMKNREHNNFWLTMFPEKRYFQETTSTTEVAIHTNLFTDLYASIGTSSSRTGGWYTTIMKLPFIFFIRIGFMLASSGGSRSLLRQLQKDKLRWNRESSVEFHNCIKGVKVK</sequence>
<reference evidence="5" key="1">
    <citation type="journal article" date="2019" name="Gigascience">
        <title>De novo genome assembly of the endangered Acer yangbiense, a plant species with extremely small populations endemic to Yunnan Province, China.</title>
        <authorList>
            <person name="Yang J."/>
            <person name="Wariss H.M."/>
            <person name="Tao L."/>
            <person name="Zhang R."/>
            <person name="Yun Q."/>
            <person name="Hollingsworth P."/>
            <person name="Dao Z."/>
            <person name="Luo G."/>
            <person name="Guo H."/>
            <person name="Ma Y."/>
            <person name="Sun W."/>
        </authorList>
    </citation>
    <scope>NUCLEOTIDE SEQUENCE [LARGE SCALE GENOMIC DNA]</scope>
    <source>
        <strain evidence="5">cv. Malutang</strain>
    </source>
</reference>
<gene>
    <name evidence="4" type="ORF">EZV62_028275</name>
</gene>
<dbReference type="PANTHER" id="PTHR36010:SF1">
    <property type="entry name" value="CYTOCHROME C BIOGENESIS CCMF C-TERMINAL-LIKE MITOCHONDRIAL PROTEIN-RELATED"/>
    <property type="match status" value="1"/>
</dbReference>
<accession>A0A5C7GN87</accession>
<dbReference type="InterPro" id="IPR032523">
    <property type="entry name" value="CcmF_C"/>
</dbReference>
<dbReference type="InterPro" id="IPR044955">
    <property type="entry name" value="CCMFC"/>
</dbReference>